<dbReference type="HAMAP" id="MF_01456">
    <property type="entry name" value="NDH1_NuoK"/>
    <property type="match status" value="1"/>
</dbReference>
<name>A0ABS4VP59_9PSEU</name>
<organism evidence="11 12">
    <name type="scientific">Pseudonocardia parietis</name>
    <dbReference type="NCBI Taxonomy" id="570936"/>
    <lineage>
        <taxon>Bacteria</taxon>
        <taxon>Bacillati</taxon>
        <taxon>Actinomycetota</taxon>
        <taxon>Actinomycetes</taxon>
        <taxon>Pseudonocardiales</taxon>
        <taxon>Pseudonocardiaceae</taxon>
        <taxon>Pseudonocardia</taxon>
    </lineage>
</organism>
<keyword evidence="6 10" id="KW-1278">Translocase</keyword>
<dbReference type="PANTHER" id="PTHR11434">
    <property type="entry name" value="NADH-UBIQUINONE OXIDOREDUCTASE SUBUNIT ND4L"/>
    <property type="match status" value="1"/>
</dbReference>
<evidence type="ECO:0000256" key="9">
    <source>
        <dbReference type="ARBA" id="ARBA00023136"/>
    </source>
</evidence>
<gene>
    <name evidence="10" type="primary">nuoK</name>
    <name evidence="11" type="ORF">JOF36_001401</name>
</gene>
<evidence type="ECO:0000313" key="11">
    <source>
        <dbReference type="EMBL" id="MBP2365705.1"/>
    </source>
</evidence>
<comment type="caution">
    <text evidence="11">The sequence shown here is derived from an EMBL/GenBank/DDBJ whole genome shotgun (WGS) entry which is preliminary data.</text>
</comment>
<comment type="subunit">
    <text evidence="10">NDH-1 is composed of 14 different subunits. Subunits NuoA, H, J, K, L, M, N constitute the membrane sector of the complex.</text>
</comment>
<evidence type="ECO:0000256" key="3">
    <source>
        <dbReference type="ARBA" id="ARBA00022448"/>
    </source>
</evidence>
<comment type="catalytic activity">
    <reaction evidence="10">
        <text>a quinone + NADH + 5 H(+)(in) = a quinol + NAD(+) + 4 H(+)(out)</text>
        <dbReference type="Rhea" id="RHEA:57888"/>
        <dbReference type="ChEBI" id="CHEBI:15378"/>
        <dbReference type="ChEBI" id="CHEBI:24646"/>
        <dbReference type="ChEBI" id="CHEBI:57540"/>
        <dbReference type="ChEBI" id="CHEBI:57945"/>
        <dbReference type="ChEBI" id="CHEBI:132124"/>
    </reaction>
</comment>
<dbReference type="EC" id="7.1.1.-" evidence="10"/>
<comment type="function">
    <text evidence="10">NDH-1 shuttles electrons from NADH, via FMN and iron-sulfur (Fe-S) centers, to quinones in the respiratory chain. The immediate electron acceptor for the enzyme in this species is believed to be a menaquinone. Couples the redox reaction to proton translocation (for every two electrons transferred, four hydrogen ions are translocated across the cytoplasmic membrane), and thus conserves the redox energy in a proton gradient.</text>
</comment>
<evidence type="ECO:0000256" key="7">
    <source>
        <dbReference type="ARBA" id="ARBA00022989"/>
    </source>
</evidence>
<reference evidence="11 12" key="1">
    <citation type="submission" date="2021-03" db="EMBL/GenBank/DDBJ databases">
        <title>Sequencing the genomes of 1000 actinobacteria strains.</title>
        <authorList>
            <person name="Klenk H.-P."/>
        </authorList>
    </citation>
    <scope>NUCLEOTIDE SEQUENCE [LARGE SCALE GENOMIC DNA]</scope>
    <source>
        <strain evidence="11 12">DSM 45256</strain>
    </source>
</reference>
<evidence type="ECO:0000256" key="4">
    <source>
        <dbReference type="ARBA" id="ARBA00022692"/>
    </source>
</evidence>
<dbReference type="NCBIfam" id="NF004320">
    <property type="entry name" value="PRK05715.1-2"/>
    <property type="match status" value="1"/>
</dbReference>
<dbReference type="Gene3D" id="1.10.287.3510">
    <property type="match status" value="1"/>
</dbReference>
<evidence type="ECO:0000256" key="1">
    <source>
        <dbReference type="ARBA" id="ARBA00004141"/>
    </source>
</evidence>
<evidence type="ECO:0000313" key="12">
    <source>
        <dbReference type="Proteomes" id="UP001519295"/>
    </source>
</evidence>
<dbReference type="PANTHER" id="PTHR11434:SF21">
    <property type="entry name" value="NADH DEHYDROGENASE SUBUNIT 4L-RELATED"/>
    <property type="match status" value="1"/>
</dbReference>
<dbReference type="EMBL" id="JAGINU010000001">
    <property type="protein sequence ID" value="MBP2365705.1"/>
    <property type="molecule type" value="Genomic_DNA"/>
</dbReference>
<protein>
    <recommendedName>
        <fullName evidence="10">NADH-quinone oxidoreductase subunit K</fullName>
        <ecNumber evidence="10">7.1.1.-</ecNumber>
    </recommendedName>
    <alternativeName>
        <fullName evidence="10">NADH dehydrogenase I subunit K</fullName>
    </alternativeName>
    <alternativeName>
        <fullName evidence="10">NDH-1 subunit K</fullName>
    </alternativeName>
</protein>
<dbReference type="InterPro" id="IPR001133">
    <property type="entry name" value="NADH_UbQ_OxRdtase_chain4L/K"/>
</dbReference>
<keyword evidence="9 10" id="KW-0472">Membrane</keyword>
<comment type="subcellular location">
    <subcellularLocation>
        <location evidence="10">Cell membrane</location>
        <topology evidence="10">Multi-pass membrane protein</topology>
    </subcellularLocation>
    <subcellularLocation>
        <location evidence="1">Membrane</location>
        <topology evidence="1">Multi-pass membrane protein</topology>
    </subcellularLocation>
</comment>
<comment type="similarity">
    <text evidence="2 10">Belongs to the complex I subunit 4L family.</text>
</comment>
<keyword evidence="5 10" id="KW-0874">Quinone</keyword>
<feature type="transmembrane region" description="Helical" evidence="10">
    <location>
        <begin position="28"/>
        <end position="48"/>
    </location>
</feature>
<evidence type="ECO:0000256" key="5">
    <source>
        <dbReference type="ARBA" id="ARBA00022719"/>
    </source>
</evidence>
<keyword evidence="12" id="KW-1185">Reference proteome</keyword>
<keyword evidence="10" id="KW-1003">Cell membrane</keyword>
<keyword evidence="8 10" id="KW-0520">NAD</keyword>
<dbReference type="NCBIfam" id="NF004323">
    <property type="entry name" value="PRK05715.1-5"/>
    <property type="match status" value="1"/>
</dbReference>
<dbReference type="NCBIfam" id="NF004321">
    <property type="entry name" value="PRK05715.1-3"/>
    <property type="match status" value="1"/>
</dbReference>
<keyword evidence="4 10" id="KW-0812">Transmembrane</keyword>
<feature type="transmembrane region" description="Helical" evidence="10">
    <location>
        <begin position="6"/>
        <end position="23"/>
    </location>
</feature>
<keyword evidence="7 10" id="KW-1133">Transmembrane helix</keyword>
<evidence type="ECO:0000256" key="6">
    <source>
        <dbReference type="ARBA" id="ARBA00022967"/>
    </source>
</evidence>
<dbReference type="RefSeq" id="WP_210025574.1">
    <property type="nucleotide sequence ID" value="NZ_JAGINU010000001.1"/>
</dbReference>
<sequence>MTPDYYLLLSALLFTIGAAGVLIRRNAVVVFMCIELMLNAVNLSLVTFSRINGDLDGQVMALFVMVVAACEVVVGLAIITAIFRTRQSSSVDDANLLKY</sequence>
<dbReference type="Proteomes" id="UP001519295">
    <property type="component" value="Unassembled WGS sequence"/>
</dbReference>
<evidence type="ECO:0000256" key="8">
    <source>
        <dbReference type="ARBA" id="ARBA00023027"/>
    </source>
</evidence>
<accession>A0ABS4VP59</accession>
<keyword evidence="3 10" id="KW-0813">Transport</keyword>
<dbReference type="Pfam" id="PF00420">
    <property type="entry name" value="Oxidored_q2"/>
    <property type="match status" value="1"/>
</dbReference>
<proteinExistence type="inferred from homology"/>
<dbReference type="InterPro" id="IPR039428">
    <property type="entry name" value="NUOK/Mnh_C1-like"/>
</dbReference>
<evidence type="ECO:0000256" key="10">
    <source>
        <dbReference type="HAMAP-Rule" id="MF_01456"/>
    </source>
</evidence>
<feature type="transmembrane region" description="Helical" evidence="10">
    <location>
        <begin position="60"/>
        <end position="83"/>
    </location>
</feature>
<evidence type="ECO:0000256" key="2">
    <source>
        <dbReference type="ARBA" id="ARBA00010519"/>
    </source>
</evidence>